<dbReference type="RefSeq" id="WP_187536691.1">
    <property type="nucleotide sequence ID" value="NZ_JACRTL010000006.1"/>
</dbReference>
<comment type="caution">
    <text evidence="8">The sequence shown here is derived from an EMBL/GenBank/DDBJ whole genome shotgun (WGS) entry which is preliminary data.</text>
</comment>
<feature type="domain" description="4Fe-4S ferredoxin-type" evidence="7">
    <location>
        <begin position="345"/>
        <end position="373"/>
    </location>
</feature>
<dbReference type="InterPro" id="IPR017896">
    <property type="entry name" value="4Fe4S_Fe-S-bd"/>
</dbReference>
<evidence type="ECO:0000259" key="7">
    <source>
        <dbReference type="PROSITE" id="PS51379"/>
    </source>
</evidence>
<evidence type="ECO:0000256" key="4">
    <source>
        <dbReference type="ARBA" id="ARBA00022723"/>
    </source>
</evidence>
<evidence type="ECO:0000256" key="1">
    <source>
        <dbReference type="ARBA" id="ARBA00003532"/>
    </source>
</evidence>
<dbReference type="EMBL" id="JACRTL010000006">
    <property type="protein sequence ID" value="MBC8611538.1"/>
    <property type="molecule type" value="Genomic_DNA"/>
</dbReference>
<evidence type="ECO:0000313" key="9">
    <source>
        <dbReference type="Proteomes" id="UP000632659"/>
    </source>
</evidence>
<keyword evidence="3" id="KW-0004">4Fe-4S</keyword>
<dbReference type="GO" id="GO:0051539">
    <property type="term" value="F:4 iron, 4 sulfur cluster binding"/>
    <property type="evidence" value="ECO:0007669"/>
    <property type="project" value="UniProtKB-KW"/>
</dbReference>
<proteinExistence type="predicted"/>
<evidence type="ECO:0000313" key="8">
    <source>
        <dbReference type="EMBL" id="MBC8611538.1"/>
    </source>
</evidence>
<dbReference type="AlphaFoldDB" id="A0A8J6P5C3"/>
<dbReference type="InterPro" id="IPR017900">
    <property type="entry name" value="4Fe4S_Fe_S_CS"/>
</dbReference>
<evidence type="ECO:0000256" key="3">
    <source>
        <dbReference type="ARBA" id="ARBA00022485"/>
    </source>
</evidence>
<protein>
    <recommendedName>
        <fullName evidence="2">Ferredoxin</fullName>
    </recommendedName>
</protein>
<accession>A0A8J6P5C3</accession>
<gene>
    <name evidence="8" type="ORF">H8702_10565</name>
</gene>
<feature type="domain" description="4Fe-4S ferredoxin-type" evidence="7">
    <location>
        <begin position="315"/>
        <end position="344"/>
    </location>
</feature>
<keyword evidence="4" id="KW-0479">Metal-binding</keyword>
<evidence type="ECO:0000256" key="6">
    <source>
        <dbReference type="ARBA" id="ARBA00023014"/>
    </source>
</evidence>
<sequence length="378" mass="42412">MSMITVTHTPTYELKQVQRDVAFHLEQFHIAGRITPEMRVLIKPNLLMKRRPEEFTTTHPSLVEAVICYLKEAGIHNITVADSPGGLYTAQALKGIYDVSGMTEVCQRQQVNLNFTTDSREVRREENKLVKSFPLIQPVCEADFIIDIAKLKTHAMTGLSGAVKNLFGCIPGLTKPEFHWRFPEKELFGDMLIDLCETVRPGFALVDGVHAMEGDGPSGGDKRELHMIAASDHLYDLDLFLCHVIGADPQKICMVKSAIDRRLCCGDLQKLDIIGDVPQAKPFAIPQDKGVDFMGQVPAPLRGVTKKFVNRFFTSRPVIRKRDCIGCGKCAQSCPAKTIRIQDKKAVISYQRCIHCFCCHEMCPVKAIDIKRTKLFDH</sequence>
<dbReference type="GO" id="GO:0046872">
    <property type="term" value="F:metal ion binding"/>
    <property type="evidence" value="ECO:0007669"/>
    <property type="project" value="UniProtKB-KW"/>
</dbReference>
<dbReference type="PANTHER" id="PTHR24960">
    <property type="entry name" value="PHOTOSYSTEM I IRON-SULFUR CENTER-RELATED"/>
    <property type="match status" value="1"/>
</dbReference>
<dbReference type="InterPro" id="IPR050157">
    <property type="entry name" value="PSI_iron-sulfur_center"/>
</dbReference>
<evidence type="ECO:0000256" key="5">
    <source>
        <dbReference type="ARBA" id="ARBA00023004"/>
    </source>
</evidence>
<dbReference type="InterPro" id="IPR007160">
    <property type="entry name" value="DUF362"/>
</dbReference>
<evidence type="ECO:0000256" key="2">
    <source>
        <dbReference type="ARBA" id="ARBA00013529"/>
    </source>
</evidence>
<comment type="function">
    <text evidence="1">Ferredoxins are iron-sulfur proteins that transfer electrons in a wide variety of metabolic reactions.</text>
</comment>
<reference evidence="8" key="1">
    <citation type="submission" date="2020-08" db="EMBL/GenBank/DDBJ databases">
        <title>Genome public.</title>
        <authorList>
            <person name="Liu C."/>
            <person name="Sun Q."/>
        </authorList>
    </citation>
    <scope>NUCLEOTIDE SEQUENCE</scope>
    <source>
        <strain evidence="8">NSJ-15</strain>
    </source>
</reference>
<name>A0A8J6P5C3_9FIRM</name>
<keyword evidence="9" id="KW-1185">Reference proteome</keyword>
<keyword evidence="5" id="KW-0408">Iron</keyword>
<keyword evidence="6" id="KW-0411">Iron-sulfur</keyword>
<dbReference type="SUPFAM" id="SSF54862">
    <property type="entry name" value="4Fe-4S ferredoxins"/>
    <property type="match status" value="1"/>
</dbReference>
<dbReference type="Proteomes" id="UP000632659">
    <property type="component" value="Unassembled WGS sequence"/>
</dbReference>
<dbReference type="Gene3D" id="3.30.70.20">
    <property type="match status" value="1"/>
</dbReference>
<dbReference type="PROSITE" id="PS51379">
    <property type="entry name" value="4FE4S_FER_2"/>
    <property type="match status" value="2"/>
</dbReference>
<dbReference type="PANTHER" id="PTHR24960:SF76">
    <property type="entry name" value="4FE-4S FERREDOXIN-TYPE DOMAIN-CONTAINING PROTEIN"/>
    <property type="match status" value="1"/>
</dbReference>
<dbReference type="PROSITE" id="PS00198">
    <property type="entry name" value="4FE4S_FER_1"/>
    <property type="match status" value="2"/>
</dbReference>
<dbReference type="Pfam" id="PF13237">
    <property type="entry name" value="Fer4_10"/>
    <property type="match status" value="1"/>
</dbReference>
<organism evidence="8 9">
    <name type="scientific">Massiliimalia timonensis</name>
    <dbReference type="NCBI Taxonomy" id="1987501"/>
    <lineage>
        <taxon>Bacteria</taxon>
        <taxon>Bacillati</taxon>
        <taxon>Bacillota</taxon>
        <taxon>Clostridia</taxon>
        <taxon>Eubacteriales</taxon>
        <taxon>Oscillospiraceae</taxon>
        <taxon>Massiliimalia</taxon>
    </lineage>
</organism>
<dbReference type="Pfam" id="PF04015">
    <property type="entry name" value="DUF362"/>
    <property type="match status" value="1"/>
</dbReference>